<keyword evidence="2" id="KW-1185">Reference proteome</keyword>
<keyword evidence="1" id="KW-0472">Membrane</keyword>
<keyword evidence="1" id="KW-1133">Transmembrane helix</keyword>
<dbReference type="WBParaSite" id="nRc.2.0.1.t26177-RA">
    <property type="protein sequence ID" value="nRc.2.0.1.t26177-RA"/>
    <property type="gene ID" value="nRc.2.0.1.g26177"/>
</dbReference>
<evidence type="ECO:0000256" key="1">
    <source>
        <dbReference type="SAM" id="Phobius"/>
    </source>
</evidence>
<keyword evidence="1" id="KW-0812">Transmembrane</keyword>
<dbReference type="AlphaFoldDB" id="A0A915JJC0"/>
<sequence>MTCTNKATKTSVKIIGDFGESSGYDIIGGGVSTVDKFPTLDVDASRKNAWKISSMSFQISRNIFQFWCATSGHNLARFAVDDGNPSIQICYNKPISRNPLYLSGKIDICPMTYDVPQYFGPLLRTTSSGIIRAHFSQYIGNSDEISSLMSTSSLRVTFIFAASFLLVLEILLLEERSDESTRVKIEVQIDETTNI</sequence>
<proteinExistence type="predicted"/>
<dbReference type="Proteomes" id="UP000887565">
    <property type="component" value="Unplaced"/>
</dbReference>
<accession>A0A915JJC0</accession>
<protein>
    <submittedName>
        <fullName evidence="3">Uncharacterized protein</fullName>
    </submittedName>
</protein>
<feature type="transmembrane region" description="Helical" evidence="1">
    <location>
        <begin position="154"/>
        <end position="173"/>
    </location>
</feature>
<organism evidence="2 3">
    <name type="scientific">Romanomermis culicivorax</name>
    <name type="common">Nematode worm</name>
    <dbReference type="NCBI Taxonomy" id="13658"/>
    <lineage>
        <taxon>Eukaryota</taxon>
        <taxon>Metazoa</taxon>
        <taxon>Ecdysozoa</taxon>
        <taxon>Nematoda</taxon>
        <taxon>Enoplea</taxon>
        <taxon>Dorylaimia</taxon>
        <taxon>Mermithida</taxon>
        <taxon>Mermithoidea</taxon>
        <taxon>Mermithidae</taxon>
        <taxon>Romanomermis</taxon>
    </lineage>
</organism>
<name>A0A915JJC0_ROMCU</name>
<evidence type="ECO:0000313" key="3">
    <source>
        <dbReference type="WBParaSite" id="nRc.2.0.1.t26177-RA"/>
    </source>
</evidence>
<reference evidence="3" key="1">
    <citation type="submission" date="2022-11" db="UniProtKB">
        <authorList>
            <consortium name="WormBaseParasite"/>
        </authorList>
    </citation>
    <scope>IDENTIFICATION</scope>
</reference>
<evidence type="ECO:0000313" key="2">
    <source>
        <dbReference type="Proteomes" id="UP000887565"/>
    </source>
</evidence>